<dbReference type="GO" id="GO:0009253">
    <property type="term" value="P:peptidoglycan catabolic process"/>
    <property type="evidence" value="ECO:0007669"/>
    <property type="project" value="TreeGrafter"/>
</dbReference>
<organism evidence="11 12">
    <name type="scientific">Pseudohalioglobus lutimaris</name>
    <dbReference type="NCBI Taxonomy" id="1737061"/>
    <lineage>
        <taxon>Bacteria</taxon>
        <taxon>Pseudomonadati</taxon>
        <taxon>Pseudomonadota</taxon>
        <taxon>Gammaproteobacteria</taxon>
        <taxon>Cellvibrionales</taxon>
        <taxon>Halieaceae</taxon>
        <taxon>Pseudohalioglobus</taxon>
    </lineage>
</organism>
<dbReference type="Gene3D" id="1.10.530.10">
    <property type="match status" value="1"/>
</dbReference>
<comment type="function">
    <text evidence="8">Murein-degrading enzyme that degrades murein glycan strands and insoluble, high-molecular weight murein sacculi, with the concomitant formation of a 1,6-anhydromuramoyl product. Lytic transglycosylases (LTs) play an integral role in the metabolism of the peptidoglycan (PG) sacculus. Their lytic action creates space within the PG sacculus to allow for its expansion as well as for the insertion of various structures such as secretion systems and flagella.</text>
</comment>
<dbReference type="CDD" id="cd13403">
    <property type="entry name" value="MLTF-like"/>
    <property type="match status" value="1"/>
</dbReference>
<dbReference type="SUPFAM" id="SSF53955">
    <property type="entry name" value="Lysozyme-like"/>
    <property type="match status" value="1"/>
</dbReference>
<evidence type="ECO:0000256" key="4">
    <source>
        <dbReference type="ARBA" id="ARBA00023136"/>
    </source>
</evidence>
<keyword evidence="12" id="KW-1185">Reference proteome</keyword>
<proteinExistence type="inferred from homology"/>
<dbReference type="GO" id="GO:0016998">
    <property type="term" value="P:cell wall macromolecule catabolic process"/>
    <property type="evidence" value="ECO:0007669"/>
    <property type="project" value="UniProtKB-UniRule"/>
</dbReference>
<dbReference type="EC" id="4.2.2.n1" evidence="8"/>
<dbReference type="PANTHER" id="PTHR35936:SF32">
    <property type="entry name" value="MEMBRANE-BOUND LYTIC MUREIN TRANSGLYCOSYLASE F"/>
    <property type="match status" value="1"/>
</dbReference>
<dbReference type="PROSITE" id="PS00922">
    <property type="entry name" value="TRANSGLYCOSYLASE"/>
    <property type="match status" value="1"/>
</dbReference>
<feature type="chain" id="PRO_5015015214" description="Membrane-bound lytic murein transglycosylase F" evidence="8">
    <location>
        <begin position="23"/>
        <end position="475"/>
    </location>
</feature>
<dbReference type="InterPro" id="IPR001638">
    <property type="entry name" value="Solute-binding_3/MltF_N"/>
</dbReference>
<dbReference type="Pfam" id="PF00497">
    <property type="entry name" value="SBP_bac_3"/>
    <property type="match status" value="1"/>
</dbReference>
<evidence type="ECO:0000256" key="2">
    <source>
        <dbReference type="ARBA" id="ARBA00010333"/>
    </source>
</evidence>
<comment type="subcellular location">
    <subcellularLocation>
        <location evidence="8">Cell outer membrane</location>
        <topology evidence="8">Peripheral membrane protein</topology>
    </subcellularLocation>
    <text evidence="8">Attached to the inner leaflet of the outer membrane.</text>
</comment>
<dbReference type="InterPro" id="IPR023346">
    <property type="entry name" value="Lysozyme-like_dom_sf"/>
</dbReference>
<evidence type="ECO:0000313" key="11">
    <source>
        <dbReference type="EMBL" id="PLW70232.1"/>
    </source>
</evidence>
<dbReference type="InterPro" id="IPR023703">
    <property type="entry name" value="MltF"/>
</dbReference>
<evidence type="ECO:0000313" key="12">
    <source>
        <dbReference type="Proteomes" id="UP000235005"/>
    </source>
</evidence>
<dbReference type="Proteomes" id="UP000235005">
    <property type="component" value="Unassembled WGS sequence"/>
</dbReference>
<evidence type="ECO:0000259" key="10">
    <source>
        <dbReference type="SMART" id="SM00062"/>
    </source>
</evidence>
<sequence precursor="true">MIRIAHLLSLTLLILLMGCAPQDSLDQILKDGRLTVVSRNSPTTWYIDKDGPAGFEYALASKLARQLGVELEIAPAFSLDDIFLQLDRSDADVAAAGLALTGERENKYPHSVPYYTLRPQVIYVAGSSRPREPRDLLGRTILVLKGSRHSRYLQALKGNGYPELSWEEIAEADSMELLERLNKAEAELAIVDSNEFEVQQRLYPRLKVAFDLGSSQDMVWFLPPGRDNTRLLEFIDGFLQEQRSNGTLDALREEHFGHSRIISRIGSHTFALNMRRNLPRYEKLIHQVAREYKMDWHLLAAIAYQESHWDPSAQSPTGVRGMMMLTLPTAKEMNVTDRTDPGQSLRGGARYFKQLKRRLPDDIYEPDRTYLALAAYNIGRGHLEDARVLTVRQGGDPHLWSDVMKALPLLENSKHYSTLKRGYARGREAVSYVQNIRHYQGILEWQDIARNQPLPPIEARDYLPEVLTGVTLKAL</sequence>
<comment type="similarity">
    <text evidence="8">In the N-terminal section; belongs to the bacterial solute-binding protein 3 family.</text>
</comment>
<reference evidence="11 12" key="1">
    <citation type="submission" date="2018-01" db="EMBL/GenBank/DDBJ databases">
        <title>The draft genome sequence of Halioglobus lutimaris HF004.</title>
        <authorList>
            <person name="Du Z.-J."/>
            <person name="Shi M.-J."/>
        </authorList>
    </citation>
    <scope>NUCLEOTIDE SEQUENCE [LARGE SCALE GENOMIC DNA]</scope>
    <source>
        <strain evidence="11 12">HF004</strain>
    </source>
</reference>
<comment type="domain">
    <text evidence="8">The N-terminal domain does not have lytic activity and probably modulates enzymatic activity. The C-terminal domain is the catalytic active domain.</text>
</comment>
<dbReference type="InterPro" id="IPR008258">
    <property type="entry name" value="Transglycosylase_SLT_dom_1"/>
</dbReference>
<dbReference type="RefSeq" id="WP_101517215.1">
    <property type="nucleotide sequence ID" value="NZ_PKUS01000002.1"/>
</dbReference>
<dbReference type="OrthoDB" id="9815002at2"/>
<dbReference type="NCBIfam" id="NF008112">
    <property type="entry name" value="PRK10859.1"/>
    <property type="match status" value="1"/>
</dbReference>
<dbReference type="EMBL" id="PKUS01000002">
    <property type="protein sequence ID" value="PLW70232.1"/>
    <property type="molecule type" value="Genomic_DNA"/>
</dbReference>
<name>A0A2N5X6X5_9GAMM</name>
<keyword evidence="4 8" id="KW-0472">Membrane</keyword>
<comment type="catalytic activity">
    <reaction evidence="8">
        <text>Exolytic cleavage of the (1-&gt;4)-beta-glycosidic linkage between N-acetylmuramic acid (MurNAc) and N-acetylglucosamine (GlcNAc) residues in peptidoglycan, from either the reducing or the non-reducing ends of the peptidoglycan chains, with concomitant formation of a 1,6-anhydrobond in the MurNAc residue.</text>
        <dbReference type="EC" id="4.2.2.n1"/>
    </reaction>
</comment>
<comment type="caution">
    <text evidence="11">The sequence shown here is derived from an EMBL/GenBank/DDBJ whole genome shotgun (WGS) entry which is preliminary data.</text>
</comment>
<dbReference type="GO" id="GO:0071555">
    <property type="term" value="P:cell wall organization"/>
    <property type="evidence" value="ECO:0007669"/>
    <property type="project" value="UniProtKB-KW"/>
</dbReference>
<comment type="caution">
    <text evidence="8">Lacks conserved residue(s) required for the propagation of feature annotation.</text>
</comment>
<evidence type="ECO:0000256" key="7">
    <source>
        <dbReference type="ARBA" id="ARBA00023316"/>
    </source>
</evidence>
<dbReference type="PROSITE" id="PS51257">
    <property type="entry name" value="PROKAR_LIPOPROTEIN"/>
    <property type="match status" value="1"/>
</dbReference>
<protein>
    <recommendedName>
        <fullName evidence="8">Membrane-bound lytic murein transglycosylase F</fullName>
        <ecNumber evidence="8">4.2.2.n1</ecNumber>
    </recommendedName>
    <alternativeName>
        <fullName evidence="8">Murein lyase F</fullName>
    </alternativeName>
</protein>
<dbReference type="Gene3D" id="3.40.190.10">
    <property type="entry name" value="Periplasmic binding protein-like II"/>
    <property type="match status" value="2"/>
</dbReference>
<dbReference type="GO" id="GO:0008933">
    <property type="term" value="F:peptidoglycan lytic transglycosylase activity"/>
    <property type="evidence" value="ECO:0007669"/>
    <property type="project" value="UniProtKB-UniRule"/>
</dbReference>
<feature type="active site" evidence="8">
    <location>
        <position position="306"/>
    </location>
</feature>
<dbReference type="SUPFAM" id="SSF53850">
    <property type="entry name" value="Periplasmic binding protein-like II"/>
    <property type="match status" value="1"/>
</dbReference>
<evidence type="ECO:0000256" key="9">
    <source>
        <dbReference type="SAM" id="Coils"/>
    </source>
</evidence>
<dbReference type="InterPro" id="IPR000189">
    <property type="entry name" value="Transglyc_AS"/>
</dbReference>
<dbReference type="AlphaFoldDB" id="A0A2N5X6X5"/>
<keyword evidence="5 8" id="KW-0998">Cell outer membrane</keyword>
<feature type="region of interest" description="LT domain" evidence="8">
    <location>
        <begin position="260"/>
        <end position="475"/>
    </location>
</feature>
<dbReference type="CDD" id="cd01009">
    <property type="entry name" value="PBP2_YfhD_N"/>
    <property type="match status" value="1"/>
</dbReference>
<feature type="signal peptide" evidence="8">
    <location>
        <begin position="1"/>
        <end position="22"/>
    </location>
</feature>
<dbReference type="Pfam" id="PF01464">
    <property type="entry name" value="SLT"/>
    <property type="match status" value="1"/>
</dbReference>
<gene>
    <name evidence="8" type="primary">mltF</name>
    <name evidence="11" type="ORF">C0039_03215</name>
</gene>
<evidence type="ECO:0000256" key="6">
    <source>
        <dbReference type="ARBA" id="ARBA00023239"/>
    </source>
</evidence>
<feature type="coiled-coil region" evidence="9">
    <location>
        <begin position="167"/>
        <end position="194"/>
    </location>
</feature>
<dbReference type="GO" id="GO:0009279">
    <property type="term" value="C:cell outer membrane"/>
    <property type="evidence" value="ECO:0007669"/>
    <property type="project" value="UniProtKB-SubCell"/>
</dbReference>
<evidence type="ECO:0000256" key="5">
    <source>
        <dbReference type="ARBA" id="ARBA00023237"/>
    </source>
</evidence>
<feature type="domain" description="Solute-binding protein family 3/N-terminal" evidence="10">
    <location>
        <begin position="33"/>
        <end position="259"/>
    </location>
</feature>
<dbReference type="SMART" id="SM00062">
    <property type="entry name" value="PBPb"/>
    <property type="match status" value="1"/>
</dbReference>
<accession>A0A2N5X6X5</accession>
<dbReference type="HAMAP" id="MF_02016">
    <property type="entry name" value="MltF"/>
    <property type="match status" value="1"/>
</dbReference>
<dbReference type="PANTHER" id="PTHR35936">
    <property type="entry name" value="MEMBRANE-BOUND LYTIC MUREIN TRANSGLYCOSYLASE F"/>
    <property type="match status" value="1"/>
</dbReference>
<comment type="similarity">
    <text evidence="2">Belongs to the bacterial solute-binding protein 3 family.</text>
</comment>
<keyword evidence="9" id="KW-0175">Coiled coil</keyword>
<keyword evidence="7 8" id="KW-0961">Cell wall biogenesis/degradation</keyword>
<comment type="similarity">
    <text evidence="1">Belongs to the transglycosylase Slt family.</text>
</comment>
<keyword evidence="6 8" id="KW-0456">Lyase</keyword>
<evidence type="ECO:0000256" key="1">
    <source>
        <dbReference type="ARBA" id="ARBA00007734"/>
    </source>
</evidence>
<evidence type="ECO:0000256" key="8">
    <source>
        <dbReference type="HAMAP-Rule" id="MF_02016"/>
    </source>
</evidence>
<evidence type="ECO:0000256" key="3">
    <source>
        <dbReference type="ARBA" id="ARBA00022729"/>
    </source>
</evidence>
<keyword evidence="3 8" id="KW-0732">Signal</keyword>
<comment type="similarity">
    <text evidence="8">In the C-terminal section; belongs to the transglycosylase Slt family.</text>
</comment>